<dbReference type="CDD" id="cd07814">
    <property type="entry name" value="SRPBCC_CalC_Aha1-like"/>
    <property type="match status" value="1"/>
</dbReference>
<dbReference type="Gene3D" id="3.30.530.20">
    <property type="match status" value="1"/>
</dbReference>
<proteinExistence type="predicted"/>
<evidence type="ECO:0000313" key="2">
    <source>
        <dbReference type="Proteomes" id="UP000662373"/>
    </source>
</evidence>
<dbReference type="AlphaFoldDB" id="A0A934KYX6"/>
<comment type="caution">
    <text evidence="1">The sequence shown here is derived from an EMBL/GenBank/DDBJ whole genome shotgun (WGS) entry which is preliminary data.</text>
</comment>
<dbReference type="Proteomes" id="UP000662373">
    <property type="component" value="Unassembled WGS sequence"/>
</dbReference>
<gene>
    <name evidence="1" type="ORF">JEM65_14890</name>
</gene>
<dbReference type="SUPFAM" id="SSF55961">
    <property type="entry name" value="Bet v1-like"/>
    <property type="match status" value="1"/>
</dbReference>
<dbReference type="RefSeq" id="WP_199601126.1">
    <property type="nucleotide sequence ID" value="NZ_JAEHJZ010000036.1"/>
</dbReference>
<evidence type="ECO:0000313" key="1">
    <source>
        <dbReference type="EMBL" id="MBJ7881920.1"/>
    </source>
</evidence>
<dbReference type="InterPro" id="IPR023393">
    <property type="entry name" value="START-like_dom_sf"/>
</dbReference>
<organism evidence="1 2">
    <name type="scientific">Gelidibacter salicanalis</name>
    <dbReference type="NCBI Taxonomy" id="291193"/>
    <lineage>
        <taxon>Bacteria</taxon>
        <taxon>Pseudomonadati</taxon>
        <taxon>Bacteroidota</taxon>
        <taxon>Flavobacteriia</taxon>
        <taxon>Flavobacteriales</taxon>
        <taxon>Flavobacteriaceae</taxon>
        <taxon>Gelidibacter</taxon>
    </lineage>
</organism>
<protein>
    <submittedName>
        <fullName evidence="1">SRPBCC domain-containing protein</fullName>
    </submittedName>
</protein>
<keyword evidence="2" id="KW-1185">Reference proteome</keyword>
<sequence length="163" mass="19405">MDQQDFTATILVKQSPATAFRAIKNFRAWWSEDIEGKTDKLNKEFFYHYKDVHLCKMKLIEIEPNKKLIYQVLDNQFNFVSDKNEWINTKLIFEVSEENERTKIKFTHKGLVPEYECYEVCEDAWSNYIKKSLFDLIVSGKGHPNPKNKEGFNAEIVEKWKLK</sequence>
<name>A0A934KYX6_9FLAO</name>
<dbReference type="EMBL" id="JAEHJZ010000036">
    <property type="protein sequence ID" value="MBJ7881920.1"/>
    <property type="molecule type" value="Genomic_DNA"/>
</dbReference>
<accession>A0A934KYX6</accession>
<reference evidence="1 2" key="1">
    <citation type="submission" date="2020-09" db="EMBL/GenBank/DDBJ databases">
        <title>Draft genome of Gelidibacter salicanalis PAMC21136.</title>
        <authorList>
            <person name="Park H."/>
        </authorList>
    </citation>
    <scope>NUCLEOTIDE SEQUENCE [LARGE SCALE GENOMIC DNA]</scope>
    <source>
        <strain evidence="1 2">PAMC21136</strain>
    </source>
</reference>